<dbReference type="PANTHER" id="PTHR43630">
    <property type="entry name" value="POLY-BETA-1,6-N-ACETYL-D-GLUCOSAMINE SYNTHASE"/>
    <property type="match status" value="1"/>
</dbReference>
<comment type="caution">
    <text evidence="6">The sequence shown here is derived from an EMBL/GenBank/DDBJ whole genome shotgun (WGS) entry which is preliminary data.</text>
</comment>
<sequence>MILYLHIIIGIYTLLLLFFIIGFNRTPIVPIPAKSPKSCFSIIIAFRNEAVHLPALLQSLSQLQYPRELYEIFLVNDSSEDTSSQTVLDFIANQKFNNIHLLENIRTSASPKKDAIRTAIHCAQNEWILTTDADCLVPATWLLSSDSFIQAHHPELIAAPVTLATPKTSGFLYAFESLDIHSLLGATIGAFGLGKPFMANGANLCYRKVSFLAVNGFDGNDHIASGDDIFILEKFLKAFPQKVMYLKHRDVLVKTSAQTDWGGFISQRVRWAAKATGYSAVFPKVVGVLVFWTNLTSVFVVLGLFITLLNQVLLMGSGFAFAKAELPTLLFIIFWKFIIDAILIWKGLIFTDSRRDFTAYPIVALLYPFVSVYVAMRAFTGTYRWKGRQFKQ</sequence>
<evidence type="ECO:0000313" key="7">
    <source>
        <dbReference type="Proteomes" id="UP000281985"/>
    </source>
</evidence>
<comment type="similarity">
    <text evidence="1">Belongs to the glycosyltransferase 2 family.</text>
</comment>
<feature type="transmembrane region" description="Helical" evidence="4">
    <location>
        <begin position="6"/>
        <end position="24"/>
    </location>
</feature>
<keyword evidence="4" id="KW-1133">Transmembrane helix</keyword>
<keyword evidence="4" id="KW-0812">Transmembrane</keyword>
<feature type="domain" description="Glycosyltransferase 2-like" evidence="5">
    <location>
        <begin position="41"/>
        <end position="144"/>
    </location>
</feature>
<protein>
    <submittedName>
        <fullName evidence="6">Glycosyltransferase</fullName>
    </submittedName>
</protein>
<dbReference type="PANTHER" id="PTHR43630:SF1">
    <property type="entry name" value="POLY-BETA-1,6-N-ACETYL-D-GLUCOSAMINE SYNTHASE"/>
    <property type="match status" value="1"/>
</dbReference>
<dbReference type="InterPro" id="IPR001173">
    <property type="entry name" value="Glyco_trans_2-like"/>
</dbReference>
<evidence type="ECO:0000256" key="4">
    <source>
        <dbReference type="SAM" id="Phobius"/>
    </source>
</evidence>
<dbReference type="SUPFAM" id="SSF53448">
    <property type="entry name" value="Nucleotide-diphospho-sugar transferases"/>
    <property type="match status" value="1"/>
</dbReference>
<dbReference type="EMBL" id="REFV01000007">
    <property type="protein sequence ID" value="RMB59067.1"/>
    <property type="molecule type" value="Genomic_DNA"/>
</dbReference>
<dbReference type="Gene3D" id="3.90.550.10">
    <property type="entry name" value="Spore Coat Polysaccharide Biosynthesis Protein SpsA, Chain A"/>
    <property type="match status" value="1"/>
</dbReference>
<keyword evidence="2" id="KW-0328">Glycosyltransferase</keyword>
<accession>A0A3M0G4N1</accession>
<evidence type="ECO:0000256" key="1">
    <source>
        <dbReference type="ARBA" id="ARBA00006739"/>
    </source>
</evidence>
<dbReference type="Proteomes" id="UP000281985">
    <property type="component" value="Unassembled WGS sequence"/>
</dbReference>
<proteinExistence type="inferred from homology"/>
<dbReference type="Pfam" id="PF00535">
    <property type="entry name" value="Glycos_transf_2"/>
    <property type="match status" value="1"/>
</dbReference>
<dbReference type="RefSeq" id="WP_121917235.1">
    <property type="nucleotide sequence ID" value="NZ_REFV01000007.1"/>
</dbReference>
<evidence type="ECO:0000259" key="5">
    <source>
        <dbReference type="Pfam" id="PF00535"/>
    </source>
</evidence>
<organism evidence="6 7">
    <name type="scientific">Dokdonia sinensis</name>
    <dbReference type="NCBI Taxonomy" id="2479847"/>
    <lineage>
        <taxon>Bacteria</taxon>
        <taxon>Pseudomonadati</taxon>
        <taxon>Bacteroidota</taxon>
        <taxon>Flavobacteriia</taxon>
        <taxon>Flavobacteriales</taxon>
        <taxon>Flavobacteriaceae</taxon>
        <taxon>Dokdonia</taxon>
    </lineage>
</organism>
<feature type="transmembrane region" description="Helical" evidence="4">
    <location>
        <begin position="329"/>
        <end position="351"/>
    </location>
</feature>
<reference evidence="6 7" key="1">
    <citation type="submission" date="2018-10" db="EMBL/GenBank/DDBJ databases">
        <title>Dokdonia luteus sp. nov., isolated from sea water.</title>
        <authorList>
            <person name="Zhou L.Y."/>
            <person name="Du Z.J."/>
        </authorList>
    </citation>
    <scope>NUCLEOTIDE SEQUENCE [LARGE SCALE GENOMIC DNA]</scope>
    <source>
        <strain evidence="6 7">SH27</strain>
    </source>
</reference>
<dbReference type="InterPro" id="IPR029044">
    <property type="entry name" value="Nucleotide-diphossugar_trans"/>
</dbReference>
<name>A0A3M0G4N1_9FLAO</name>
<evidence type="ECO:0000313" key="6">
    <source>
        <dbReference type="EMBL" id="RMB59067.1"/>
    </source>
</evidence>
<evidence type="ECO:0000256" key="3">
    <source>
        <dbReference type="ARBA" id="ARBA00022679"/>
    </source>
</evidence>
<evidence type="ECO:0000256" key="2">
    <source>
        <dbReference type="ARBA" id="ARBA00022676"/>
    </source>
</evidence>
<dbReference type="CDD" id="cd04192">
    <property type="entry name" value="GT_2_like_e"/>
    <property type="match status" value="1"/>
</dbReference>
<feature type="transmembrane region" description="Helical" evidence="4">
    <location>
        <begin position="357"/>
        <end position="376"/>
    </location>
</feature>
<keyword evidence="7" id="KW-1185">Reference proteome</keyword>
<dbReference type="AlphaFoldDB" id="A0A3M0G4N1"/>
<dbReference type="GO" id="GO:0016757">
    <property type="term" value="F:glycosyltransferase activity"/>
    <property type="evidence" value="ECO:0007669"/>
    <property type="project" value="UniProtKB-KW"/>
</dbReference>
<gene>
    <name evidence="6" type="ORF">EAX61_08360</name>
</gene>
<keyword evidence="4" id="KW-0472">Membrane</keyword>
<keyword evidence="3 6" id="KW-0808">Transferase</keyword>